<evidence type="ECO:0000313" key="1">
    <source>
        <dbReference type="EMBL" id="OQO08057.1"/>
    </source>
</evidence>
<dbReference type="AlphaFoldDB" id="A0A1V8T9H1"/>
<dbReference type="Proteomes" id="UP000192596">
    <property type="component" value="Unassembled WGS sequence"/>
</dbReference>
<accession>A0A1V8T9H1</accession>
<reference evidence="2" key="1">
    <citation type="submission" date="2017-03" db="EMBL/GenBank/DDBJ databases">
        <title>Genomes of endolithic fungi from Antarctica.</title>
        <authorList>
            <person name="Coleine C."/>
            <person name="Masonjones S."/>
            <person name="Stajich J.E."/>
        </authorList>
    </citation>
    <scope>NUCLEOTIDE SEQUENCE [LARGE SCALE GENOMIC DNA]</scope>
    <source>
        <strain evidence="2">CCFEE 5527</strain>
    </source>
</reference>
<comment type="caution">
    <text evidence="1">The sequence shown here is derived from an EMBL/GenBank/DDBJ whole genome shotgun (WGS) entry which is preliminary data.</text>
</comment>
<protein>
    <recommendedName>
        <fullName evidence="3">F-box domain-containing protein</fullName>
    </recommendedName>
</protein>
<evidence type="ECO:0008006" key="3">
    <source>
        <dbReference type="Google" id="ProtNLM"/>
    </source>
</evidence>
<keyword evidence="2" id="KW-1185">Reference proteome</keyword>
<gene>
    <name evidence="1" type="ORF">B0A48_06850</name>
</gene>
<dbReference type="InParanoid" id="A0A1V8T9H1"/>
<proteinExistence type="predicted"/>
<sequence>MDLAIKVLFEPVASGIRYDDYGRVAPRFIAPPSSANGLPLNALGTVDTRESEMASLLALPFELRDHILFYAFPTPTPILIPFTPPPPITQVCQLLRQEALLLWLSHPACSYPCTTRTDVRASKQHLTNLPWDVLAELRVLHLTATATVPFGHMAMRRSLTLTLFLSHPSLDSLPWTLNESLTASLVVPTYGLGCHVGTAGIVDADVKVAKESGWLVERRERLEKRLKWVVRAMEGRSWDAEALGEVMEAFWGVCAGGR</sequence>
<name>A0A1V8T9H1_9PEZI</name>
<organism evidence="1 2">
    <name type="scientific">Cryoendolithus antarcticus</name>
    <dbReference type="NCBI Taxonomy" id="1507870"/>
    <lineage>
        <taxon>Eukaryota</taxon>
        <taxon>Fungi</taxon>
        <taxon>Dikarya</taxon>
        <taxon>Ascomycota</taxon>
        <taxon>Pezizomycotina</taxon>
        <taxon>Dothideomycetes</taxon>
        <taxon>Dothideomycetidae</taxon>
        <taxon>Cladosporiales</taxon>
        <taxon>Cladosporiaceae</taxon>
        <taxon>Cryoendolithus</taxon>
    </lineage>
</organism>
<evidence type="ECO:0000313" key="2">
    <source>
        <dbReference type="Proteomes" id="UP000192596"/>
    </source>
</evidence>
<dbReference type="EMBL" id="NAJO01000013">
    <property type="protein sequence ID" value="OQO08057.1"/>
    <property type="molecule type" value="Genomic_DNA"/>
</dbReference>